<reference evidence="2 3" key="1">
    <citation type="submission" date="2018-08" db="EMBL/GenBank/DDBJ databases">
        <authorList>
            <person name="Khan S.A."/>
            <person name="Jeon C.O."/>
            <person name="Chun B.H."/>
            <person name="Jeong S.E."/>
        </authorList>
    </citation>
    <scope>NUCLEOTIDE SEQUENCE [LARGE SCALE GENOMIC DNA]</scope>
    <source>
        <strain evidence="2 3">S-16</strain>
    </source>
</reference>
<accession>A0A3N7HUU2</accession>
<evidence type="ECO:0000313" key="2">
    <source>
        <dbReference type="EMBL" id="RQP26118.1"/>
    </source>
</evidence>
<evidence type="ECO:0000256" key="1">
    <source>
        <dbReference type="SAM" id="SignalP"/>
    </source>
</evidence>
<name>A0A3N7HUU2_9BURK</name>
<feature type="signal peptide" evidence="1">
    <location>
        <begin position="1"/>
        <end position="27"/>
    </location>
</feature>
<comment type="caution">
    <text evidence="2">The sequence shown here is derived from an EMBL/GenBank/DDBJ whole genome shotgun (WGS) entry which is preliminary data.</text>
</comment>
<organism evidence="2 3">
    <name type="scientific">Piscinibacter terrae</name>
    <dbReference type="NCBI Taxonomy" id="2496871"/>
    <lineage>
        <taxon>Bacteria</taxon>
        <taxon>Pseudomonadati</taxon>
        <taxon>Pseudomonadota</taxon>
        <taxon>Betaproteobacteria</taxon>
        <taxon>Burkholderiales</taxon>
        <taxon>Sphaerotilaceae</taxon>
        <taxon>Piscinibacter</taxon>
    </lineage>
</organism>
<dbReference type="AlphaFoldDB" id="A0A3N7HUU2"/>
<protein>
    <submittedName>
        <fullName evidence="2">Uncharacterized protein</fullName>
    </submittedName>
</protein>
<gene>
    <name evidence="2" type="ORF">DZC73_03490</name>
</gene>
<keyword evidence="1" id="KW-0732">Signal</keyword>
<dbReference type="EMBL" id="QUSW01000001">
    <property type="protein sequence ID" value="RQP26118.1"/>
    <property type="molecule type" value="Genomic_DNA"/>
</dbReference>
<sequence length="105" mass="11596">MLKMKTTILWAVAFVGLGLCGTDVCTAQTARPVQVRSCWAAMDPKTEEIYQSYFALKGVDTTTLSVDIKEMYRGGHGSTYKVITWSHTVPGDKCGDAKPAWFPYP</sequence>
<proteinExistence type="predicted"/>
<evidence type="ECO:0000313" key="3">
    <source>
        <dbReference type="Proteomes" id="UP000267464"/>
    </source>
</evidence>
<feature type="chain" id="PRO_5018206780" evidence="1">
    <location>
        <begin position="28"/>
        <end position="105"/>
    </location>
</feature>
<reference evidence="2 3" key="2">
    <citation type="submission" date="2018-12" db="EMBL/GenBank/DDBJ databases">
        <title>Rhizobacter gummiphilus sp. nov., a rubber-degrading bacterium isolated from the soil of a botanical garden in Japan.</title>
        <authorList>
            <person name="Shunsuke S.S."/>
        </authorList>
    </citation>
    <scope>NUCLEOTIDE SEQUENCE [LARGE SCALE GENOMIC DNA]</scope>
    <source>
        <strain evidence="2 3">S-16</strain>
    </source>
</reference>
<keyword evidence="3" id="KW-1185">Reference proteome</keyword>
<dbReference type="Proteomes" id="UP000267464">
    <property type="component" value="Unassembled WGS sequence"/>
</dbReference>